<evidence type="ECO:0000313" key="4">
    <source>
        <dbReference type="Proteomes" id="UP000014760"/>
    </source>
</evidence>
<protein>
    <recommendedName>
        <fullName evidence="1">Integrase zinc-binding domain-containing protein</fullName>
    </recommendedName>
</protein>
<evidence type="ECO:0000259" key="1">
    <source>
        <dbReference type="Pfam" id="PF17921"/>
    </source>
</evidence>
<proteinExistence type="predicted"/>
<keyword evidence="4" id="KW-1185">Reference proteome</keyword>
<dbReference type="PANTHER" id="PTHR37984:SF5">
    <property type="entry name" value="PROTEIN NYNRIN-LIKE"/>
    <property type="match status" value="1"/>
</dbReference>
<dbReference type="AlphaFoldDB" id="R7T919"/>
<dbReference type="HOGENOM" id="CLU_3112413_0_0_1"/>
<dbReference type="OrthoDB" id="6123057at2759"/>
<reference evidence="4" key="1">
    <citation type="submission" date="2012-12" db="EMBL/GenBank/DDBJ databases">
        <authorList>
            <person name="Hellsten U."/>
            <person name="Grimwood J."/>
            <person name="Chapman J.A."/>
            <person name="Shapiro H."/>
            <person name="Aerts A."/>
            <person name="Otillar R.P."/>
            <person name="Terry A.Y."/>
            <person name="Boore J.L."/>
            <person name="Simakov O."/>
            <person name="Marletaz F."/>
            <person name="Cho S.-J."/>
            <person name="Edsinger-Gonzales E."/>
            <person name="Havlak P."/>
            <person name="Kuo D.-H."/>
            <person name="Larsson T."/>
            <person name="Lv J."/>
            <person name="Arendt D."/>
            <person name="Savage R."/>
            <person name="Osoegawa K."/>
            <person name="de Jong P."/>
            <person name="Lindberg D.R."/>
            <person name="Seaver E.C."/>
            <person name="Weisblat D.A."/>
            <person name="Putnam N.H."/>
            <person name="Grigoriev I.V."/>
            <person name="Rokhsar D.S."/>
        </authorList>
    </citation>
    <scope>NUCLEOTIDE SEQUENCE</scope>
    <source>
        <strain evidence="4">I ESC-2004</strain>
    </source>
</reference>
<reference evidence="3" key="3">
    <citation type="submission" date="2015-06" db="UniProtKB">
        <authorList>
            <consortium name="EnsemblMetazoa"/>
        </authorList>
    </citation>
    <scope>IDENTIFICATION</scope>
</reference>
<dbReference type="EMBL" id="AMQN01032042">
    <property type="status" value="NOT_ANNOTATED_CDS"/>
    <property type="molecule type" value="Genomic_DNA"/>
</dbReference>
<reference evidence="2 4" key="2">
    <citation type="journal article" date="2013" name="Nature">
        <title>Insights into bilaterian evolution from three spiralian genomes.</title>
        <authorList>
            <person name="Simakov O."/>
            <person name="Marletaz F."/>
            <person name="Cho S.J."/>
            <person name="Edsinger-Gonzales E."/>
            <person name="Havlak P."/>
            <person name="Hellsten U."/>
            <person name="Kuo D.H."/>
            <person name="Larsson T."/>
            <person name="Lv J."/>
            <person name="Arendt D."/>
            <person name="Savage R."/>
            <person name="Osoegawa K."/>
            <person name="de Jong P."/>
            <person name="Grimwood J."/>
            <person name="Chapman J.A."/>
            <person name="Shapiro H."/>
            <person name="Aerts A."/>
            <person name="Otillar R.P."/>
            <person name="Terry A.Y."/>
            <person name="Boore J.L."/>
            <person name="Grigoriev I.V."/>
            <person name="Lindberg D.R."/>
            <person name="Seaver E.C."/>
            <person name="Weisblat D.A."/>
            <person name="Putnam N.H."/>
            <person name="Rokhsar D.S."/>
        </authorList>
    </citation>
    <scope>NUCLEOTIDE SEQUENCE</scope>
    <source>
        <strain evidence="2 4">I ESC-2004</strain>
    </source>
</reference>
<dbReference type="PANTHER" id="PTHR37984">
    <property type="entry name" value="PROTEIN CBG26694"/>
    <property type="match status" value="1"/>
</dbReference>
<evidence type="ECO:0000313" key="3">
    <source>
        <dbReference type="EnsemblMetazoa" id="CapteP137531"/>
    </source>
</evidence>
<dbReference type="Gene3D" id="1.10.340.70">
    <property type="match status" value="1"/>
</dbReference>
<dbReference type="InterPro" id="IPR041588">
    <property type="entry name" value="Integrase_H2C2"/>
</dbReference>
<name>R7T919_CAPTE</name>
<organism evidence="2">
    <name type="scientific">Capitella teleta</name>
    <name type="common">Polychaete worm</name>
    <dbReference type="NCBI Taxonomy" id="283909"/>
    <lineage>
        <taxon>Eukaryota</taxon>
        <taxon>Metazoa</taxon>
        <taxon>Spiralia</taxon>
        <taxon>Lophotrochozoa</taxon>
        <taxon>Annelida</taxon>
        <taxon>Polychaeta</taxon>
        <taxon>Sedentaria</taxon>
        <taxon>Scolecida</taxon>
        <taxon>Capitellidae</taxon>
        <taxon>Capitella</taxon>
    </lineage>
</organism>
<gene>
    <name evidence="2" type="ORF">CAPTEDRAFT_137531</name>
</gene>
<dbReference type="InterPro" id="IPR050951">
    <property type="entry name" value="Retrovirus_Pol_polyprotein"/>
</dbReference>
<feature type="domain" description="Integrase zinc-binding" evidence="1">
    <location>
        <begin position="14"/>
        <end position="53"/>
    </location>
</feature>
<evidence type="ECO:0000313" key="2">
    <source>
        <dbReference type="EMBL" id="ELT90228.1"/>
    </source>
</evidence>
<dbReference type="STRING" id="283909.R7T919"/>
<accession>R7T919</accession>
<dbReference type="Proteomes" id="UP000014760">
    <property type="component" value="Unassembled WGS sequence"/>
</dbReference>
<dbReference type="EMBL" id="KB311007">
    <property type="protein sequence ID" value="ELT90228.1"/>
    <property type="molecule type" value="Genomic_DNA"/>
</dbReference>
<dbReference type="EnsemblMetazoa" id="CapteT137531">
    <property type="protein sequence ID" value="CapteP137531"/>
    <property type="gene ID" value="CapteG137531"/>
</dbReference>
<sequence length="53" mass="6366">MDRDLLFRGARLIIPVSLQQEILPRLHETYQGIVKTKQQTREQVFWPDMNKDI</sequence>
<dbReference type="Pfam" id="PF17921">
    <property type="entry name" value="Integrase_H2C2"/>
    <property type="match status" value="1"/>
</dbReference>